<name>A0ABR3LYT1_9TELE</name>
<reference evidence="2 3" key="1">
    <citation type="submission" date="2023-09" db="EMBL/GenBank/DDBJ databases">
        <authorList>
            <person name="Wang M."/>
        </authorList>
    </citation>
    <scope>NUCLEOTIDE SEQUENCE [LARGE SCALE GENOMIC DNA]</scope>
    <source>
        <strain evidence="2">GT-2023</strain>
        <tissue evidence="2">Liver</tissue>
    </source>
</reference>
<protein>
    <submittedName>
        <fullName evidence="2">Uncharacterized protein</fullName>
    </submittedName>
</protein>
<evidence type="ECO:0000256" key="1">
    <source>
        <dbReference type="SAM" id="MobiDB-lite"/>
    </source>
</evidence>
<organism evidence="2 3">
    <name type="scientific">Cirrhinus molitorella</name>
    <name type="common">mud carp</name>
    <dbReference type="NCBI Taxonomy" id="172907"/>
    <lineage>
        <taxon>Eukaryota</taxon>
        <taxon>Metazoa</taxon>
        <taxon>Chordata</taxon>
        <taxon>Craniata</taxon>
        <taxon>Vertebrata</taxon>
        <taxon>Euteleostomi</taxon>
        <taxon>Actinopterygii</taxon>
        <taxon>Neopterygii</taxon>
        <taxon>Teleostei</taxon>
        <taxon>Ostariophysi</taxon>
        <taxon>Cypriniformes</taxon>
        <taxon>Cyprinidae</taxon>
        <taxon>Labeoninae</taxon>
        <taxon>Labeonini</taxon>
        <taxon>Cirrhinus</taxon>
    </lineage>
</organism>
<proteinExistence type="predicted"/>
<dbReference type="Proteomes" id="UP001558613">
    <property type="component" value="Unassembled WGS sequence"/>
</dbReference>
<feature type="region of interest" description="Disordered" evidence="1">
    <location>
        <begin position="41"/>
        <end position="139"/>
    </location>
</feature>
<accession>A0ABR3LYT1</accession>
<comment type="caution">
    <text evidence="2">The sequence shown here is derived from an EMBL/GenBank/DDBJ whole genome shotgun (WGS) entry which is preliminary data.</text>
</comment>
<feature type="compositionally biased region" description="Basic and acidic residues" evidence="1">
    <location>
        <begin position="124"/>
        <end position="134"/>
    </location>
</feature>
<evidence type="ECO:0000313" key="3">
    <source>
        <dbReference type="Proteomes" id="UP001558613"/>
    </source>
</evidence>
<feature type="compositionally biased region" description="Basic and acidic residues" evidence="1">
    <location>
        <begin position="44"/>
        <end position="64"/>
    </location>
</feature>
<evidence type="ECO:0000313" key="2">
    <source>
        <dbReference type="EMBL" id="KAL1256623.1"/>
    </source>
</evidence>
<sequence>MPNSHAFTYHKGSACEAGCKLGPVSKVLQSYNRETCQQSCEGNRWAKDKMEAERDMTDDSDRCRRSSKVPYRVSGSPGLQRGEGALPTMIAARSSSVGRGGPEEPSRHRRQSAASLAGHRGHRNSQESTRDSHAQHRQGALLRARKAFLIREMETNWYLKLCGRAREDSVAYETGMPYR</sequence>
<dbReference type="EMBL" id="JAYMGO010000018">
    <property type="protein sequence ID" value="KAL1256623.1"/>
    <property type="molecule type" value="Genomic_DNA"/>
</dbReference>
<gene>
    <name evidence="2" type="ORF">QQF64_012168</name>
</gene>
<keyword evidence="3" id="KW-1185">Reference proteome</keyword>